<evidence type="ECO:0000313" key="1">
    <source>
        <dbReference type="EMBL" id="RKT52978.1"/>
    </source>
</evidence>
<dbReference type="AlphaFoldDB" id="A0A495VZE5"/>
<dbReference type="Proteomes" id="UP000282084">
    <property type="component" value="Unassembled WGS sequence"/>
</dbReference>
<name>A0A495VZE5_9PSEU</name>
<keyword evidence="2" id="KW-1185">Reference proteome</keyword>
<organism evidence="1 2">
    <name type="scientific">Saccharothrix australiensis</name>
    <dbReference type="NCBI Taxonomy" id="2072"/>
    <lineage>
        <taxon>Bacteria</taxon>
        <taxon>Bacillati</taxon>
        <taxon>Actinomycetota</taxon>
        <taxon>Actinomycetes</taxon>
        <taxon>Pseudonocardiales</taxon>
        <taxon>Pseudonocardiaceae</taxon>
        <taxon>Saccharothrix</taxon>
    </lineage>
</organism>
<gene>
    <name evidence="1" type="ORF">C8E97_1521</name>
</gene>
<reference evidence="1 2" key="1">
    <citation type="submission" date="2018-10" db="EMBL/GenBank/DDBJ databases">
        <title>Sequencing the genomes of 1000 actinobacteria strains.</title>
        <authorList>
            <person name="Klenk H.-P."/>
        </authorList>
    </citation>
    <scope>NUCLEOTIDE SEQUENCE [LARGE SCALE GENOMIC DNA]</scope>
    <source>
        <strain evidence="1 2">DSM 43800</strain>
    </source>
</reference>
<dbReference type="Gene3D" id="1.25.40.10">
    <property type="entry name" value="Tetratricopeptide repeat domain"/>
    <property type="match status" value="2"/>
</dbReference>
<accession>A0A495VZE5</accession>
<evidence type="ECO:0000313" key="2">
    <source>
        <dbReference type="Proteomes" id="UP000282084"/>
    </source>
</evidence>
<dbReference type="OrthoDB" id="3218567at2"/>
<comment type="caution">
    <text evidence="1">The sequence shown here is derived from an EMBL/GenBank/DDBJ whole genome shotgun (WGS) entry which is preliminary data.</text>
</comment>
<dbReference type="Gene3D" id="3.40.50.300">
    <property type="entry name" value="P-loop containing nucleotide triphosphate hydrolases"/>
    <property type="match status" value="1"/>
</dbReference>
<dbReference type="InterPro" id="IPR011990">
    <property type="entry name" value="TPR-like_helical_dom_sf"/>
</dbReference>
<proteinExistence type="predicted"/>
<sequence>MDRMPLPGELLDPRHAVVPFHGRVRELAALRRWRDRPDGASVLLLHGPAGVGKTRLAHHFADDAVRVVDDAELVPWPELHRLLRQAAGRAGVLLVARRAGWWWSAVRQRAGDLGYDSAELAVAPRPVEHDTSFASACAHFADALGRPRPTAPPPRAATLHDLHLAALAAVHGSPAHDPVELVRWLAEVDPAAAARGRLAEDVLAVTLLDERIEPERTPDALETLLRAAERWPHALRRAERLFTAHPALVGVTGAACLTVLAERPAAARALARHVFDDPRFHCDVLPAVLTRTLLRDRARTAGKAELAELHGMLGARAALAALRHEALEAARAEVAVHRDLVAEDPAEHRPALADALGDLCLRLIAVDREEEALDAAEEAVALCRLVAVDDADCTPQLAAALDQLGLRYAALGRRDEALAATEQAFLLHQELSEHHSALFRPDFAKVTHHLAARLSDVGRREEAARAARWAIARWRDVVAADPRYEAEYARTLASIAALLSVLGECDGSTVVVRESIGALRRLAAANRRDFEPELAAALGRLSAVLRGRDGAAEASAESIAVWRRVAADGDPRAVGELAAALGDRVDVAGLSGPDRLAAAEEAVALTRPPAARFPAGGRVDFAVARLRLARALLHVRREYEARGVVEDVLAEEPPPRLPAERAGKLASALRGVADALAAAGHDEAALRSAERAAEVWRDLVGRHRGAPVALAEAVRRTAELAPEPPAALGRARLAVLVWHLARTPAELSADVGYAEALSHYAARCAEAGRELDRALALAHRAVVVLRAARADPDRFARAAGVVDDVIRAHADPEVARARTRTMVDRDWPSSC</sequence>
<dbReference type="SUPFAM" id="SSF52540">
    <property type="entry name" value="P-loop containing nucleoside triphosphate hydrolases"/>
    <property type="match status" value="1"/>
</dbReference>
<dbReference type="InterPro" id="IPR027417">
    <property type="entry name" value="P-loop_NTPase"/>
</dbReference>
<evidence type="ECO:0008006" key="3">
    <source>
        <dbReference type="Google" id="ProtNLM"/>
    </source>
</evidence>
<dbReference type="EMBL" id="RBXO01000001">
    <property type="protein sequence ID" value="RKT52978.1"/>
    <property type="molecule type" value="Genomic_DNA"/>
</dbReference>
<dbReference type="SUPFAM" id="SSF48452">
    <property type="entry name" value="TPR-like"/>
    <property type="match status" value="2"/>
</dbReference>
<protein>
    <recommendedName>
        <fullName evidence="3">Tetratricopeptide repeat protein</fullName>
    </recommendedName>
</protein>
<dbReference type="RefSeq" id="WP_147455024.1">
    <property type="nucleotide sequence ID" value="NZ_RBXO01000001.1"/>
</dbReference>